<comment type="caution">
    <text evidence="2">The sequence shown here is derived from an EMBL/GenBank/DDBJ whole genome shotgun (WGS) entry which is preliminary data.</text>
</comment>
<dbReference type="PANTHER" id="PTHR35519">
    <property type="entry name" value="MEMBRANE PROTEINS"/>
    <property type="match status" value="1"/>
</dbReference>
<dbReference type="EMBL" id="RSDW01000001">
    <property type="protein sequence ID" value="RSL17720.1"/>
    <property type="molecule type" value="Genomic_DNA"/>
</dbReference>
<dbReference type="Proteomes" id="UP000269669">
    <property type="component" value="Unassembled WGS sequence"/>
</dbReference>
<reference evidence="2 3" key="1">
    <citation type="submission" date="2018-12" db="EMBL/GenBank/DDBJ databases">
        <title>Sequencing of bacterial isolates from soil warming experiment in Harvard Forest, Massachusetts, USA.</title>
        <authorList>
            <person name="Deangelis K."/>
        </authorList>
    </citation>
    <scope>NUCLEOTIDE SEQUENCE [LARGE SCALE GENOMIC DNA]</scope>
    <source>
        <strain evidence="2 3">EB153</strain>
    </source>
</reference>
<gene>
    <name evidence="2" type="ORF">EDE15_3261</name>
</gene>
<sequence length="179" mass="19525">MYTATNPEIISPRTKRGGKIFDDENLDILSHILDDFIKVPGTSIRFGLDGIMGAVPGIGDILGGIASCIIIIAAWMRGVSYVTVTRMVANVGIEVVVGSIPILGDMFDIAWRANRRNYALLTGSLYQPRKYTIQSWLFLAALCIVLAALVLLPVLLAAWLMTAAFHALFGADIHIHSWL</sequence>
<dbReference type="RefSeq" id="WP_125486169.1">
    <property type="nucleotide sequence ID" value="NZ_RSDW01000001.1"/>
</dbReference>
<dbReference type="InterPro" id="IPR025187">
    <property type="entry name" value="DUF4112"/>
</dbReference>
<keyword evidence="1" id="KW-0472">Membrane</keyword>
<evidence type="ECO:0000256" key="1">
    <source>
        <dbReference type="SAM" id="Phobius"/>
    </source>
</evidence>
<feature type="transmembrane region" description="Helical" evidence="1">
    <location>
        <begin position="54"/>
        <end position="75"/>
    </location>
</feature>
<organism evidence="2 3">
    <name type="scientific">Edaphobacter aggregans</name>
    <dbReference type="NCBI Taxonomy" id="570835"/>
    <lineage>
        <taxon>Bacteria</taxon>
        <taxon>Pseudomonadati</taxon>
        <taxon>Acidobacteriota</taxon>
        <taxon>Terriglobia</taxon>
        <taxon>Terriglobales</taxon>
        <taxon>Acidobacteriaceae</taxon>
        <taxon>Edaphobacter</taxon>
    </lineage>
</organism>
<name>A0A3R9NVI5_9BACT</name>
<keyword evidence="3" id="KW-1185">Reference proteome</keyword>
<dbReference type="PANTHER" id="PTHR35519:SF2">
    <property type="entry name" value="PH DOMAIN PROTEIN"/>
    <property type="match status" value="1"/>
</dbReference>
<proteinExistence type="predicted"/>
<dbReference type="AlphaFoldDB" id="A0A3R9NVI5"/>
<dbReference type="Pfam" id="PF13430">
    <property type="entry name" value="DUF4112"/>
    <property type="match status" value="1"/>
</dbReference>
<feature type="transmembrane region" description="Helical" evidence="1">
    <location>
        <begin position="136"/>
        <end position="160"/>
    </location>
</feature>
<keyword evidence="1" id="KW-1133">Transmembrane helix</keyword>
<evidence type="ECO:0000313" key="2">
    <source>
        <dbReference type="EMBL" id="RSL17720.1"/>
    </source>
</evidence>
<evidence type="ECO:0000313" key="3">
    <source>
        <dbReference type="Proteomes" id="UP000269669"/>
    </source>
</evidence>
<keyword evidence="1" id="KW-0812">Transmembrane</keyword>
<protein>
    <submittedName>
        <fullName evidence="2">Uncharacterized protein DUF4112</fullName>
    </submittedName>
</protein>
<accession>A0A3R9NVI5</accession>
<dbReference type="OrthoDB" id="513552at2"/>